<gene>
    <name evidence="2" type="ORF">SAMN02745225_01109</name>
</gene>
<protein>
    <submittedName>
        <fullName evidence="2">Uncharacterized protein</fullName>
    </submittedName>
</protein>
<dbReference type="Proteomes" id="UP000184295">
    <property type="component" value="Unassembled WGS sequence"/>
</dbReference>
<evidence type="ECO:0000313" key="3">
    <source>
        <dbReference type="Proteomes" id="UP000184295"/>
    </source>
</evidence>
<feature type="region of interest" description="Disordered" evidence="1">
    <location>
        <begin position="32"/>
        <end position="56"/>
    </location>
</feature>
<organism evidence="2 3">
    <name type="scientific">Ferrithrix thermotolerans DSM 19514</name>
    <dbReference type="NCBI Taxonomy" id="1121881"/>
    <lineage>
        <taxon>Bacteria</taxon>
        <taxon>Bacillati</taxon>
        <taxon>Actinomycetota</taxon>
        <taxon>Acidimicrobiia</taxon>
        <taxon>Acidimicrobiales</taxon>
        <taxon>Acidimicrobiaceae</taxon>
        <taxon>Ferrithrix</taxon>
    </lineage>
</organism>
<dbReference type="EMBL" id="FQUL01000012">
    <property type="protein sequence ID" value="SHE60693.1"/>
    <property type="molecule type" value="Genomic_DNA"/>
</dbReference>
<dbReference type="AlphaFoldDB" id="A0A1M4UVR1"/>
<sequence length="56" mass="6070">MGAILDALRPFTLQIPIERRTTLKFSLTLTQPAPTGTFTTKHGDISTMGAESSDHP</sequence>
<evidence type="ECO:0000256" key="1">
    <source>
        <dbReference type="SAM" id="MobiDB-lite"/>
    </source>
</evidence>
<dbReference type="STRING" id="1121881.SAMN02745225_01109"/>
<reference evidence="3" key="1">
    <citation type="submission" date="2016-11" db="EMBL/GenBank/DDBJ databases">
        <authorList>
            <person name="Varghese N."/>
            <person name="Submissions S."/>
        </authorList>
    </citation>
    <scope>NUCLEOTIDE SEQUENCE [LARGE SCALE GENOMIC DNA]</scope>
    <source>
        <strain evidence="3">DSM 19514</strain>
    </source>
</reference>
<keyword evidence="3" id="KW-1185">Reference proteome</keyword>
<evidence type="ECO:0000313" key="2">
    <source>
        <dbReference type="EMBL" id="SHE60693.1"/>
    </source>
</evidence>
<name>A0A1M4UVR1_9ACTN</name>
<accession>A0A1M4UVR1</accession>
<proteinExistence type="predicted"/>